<feature type="compositionally biased region" description="Basic and acidic residues" evidence="1">
    <location>
        <begin position="106"/>
        <end position="120"/>
    </location>
</feature>
<feature type="region of interest" description="Disordered" evidence="1">
    <location>
        <begin position="407"/>
        <end position="449"/>
    </location>
</feature>
<reference evidence="3 4" key="1">
    <citation type="submission" date="2015-08" db="EMBL/GenBank/DDBJ databases">
        <title>Emmonsia species relationships and genome sequence.</title>
        <authorList>
            <person name="Cuomo C.A."/>
            <person name="Schwartz I.S."/>
            <person name="Kenyon C."/>
            <person name="De Hoog G.S."/>
            <person name="Govender N.P."/>
            <person name="Botha A."/>
            <person name="Moreno L."/>
            <person name="De Vries M."/>
            <person name="Munoz J.F."/>
            <person name="Stielow J.B."/>
        </authorList>
    </citation>
    <scope>NUCLEOTIDE SEQUENCE [LARGE SCALE GENOMIC DNA]</scope>
    <source>
        <strain evidence="3 4">EI222</strain>
    </source>
</reference>
<dbReference type="OrthoDB" id="4369803at2759"/>
<sequence length="541" mass="60900">MPPRRVLNVSVSSRYLNFGPSEREHPLRSYAYHKRGRNNSSLDDSDIQPRSRVRHQQPEFLFRGINSSDSPKHAEARHQQTVIRCENRFQRRHGMEPPATPSILQLRRDSPSARQTHDVPDSSPSAHEIPLQAHIRTSISSSPRSITPTSLRTLRPVPSPSPIRFVEGSQSGNSSQGYGTTPASSFTDPPMLPPNNPQRVDAPALSECDWELLTAFHKKIGDIKMEECDRCHANWFNMNLQHGVCGTCRHADNPKRRQDGPYLYSAANRLHPGDVPPELPQLSQTEEMLIARIHICVQVCQVRGHQYKYRGHIVHFLQNTRKMTTKLPHLPRDLDIILLRPRNADTNPRRQHQFRNDFRVRRLAVFQWLRYLRANHPGYSDISVDEEAVESLPADGDVSHHFQATEIDLDDEPASPQPSDQPRTAEDVASAAVEGETENELPPEYAGVPDVIVTRTELEQLREEISNPSPLETANRPPTANLTSNSALQSLTSSNLTFGPPVSSQLTFGPPITSYLTSGAPVTSWAHWQSLWGKPHLAFGQ</sequence>
<dbReference type="EMBL" id="LGTZ01000347">
    <property type="protein sequence ID" value="OJD25595.1"/>
    <property type="molecule type" value="Genomic_DNA"/>
</dbReference>
<evidence type="ECO:0000313" key="4">
    <source>
        <dbReference type="Proteomes" id="UP000242791"/>
    </source>
</evidence>
<feature type="compositionally biased region" description="Basic and acidic residues" evidence="1">
    <location>
        <begin position="85"/>
        <end position="95"/>
    </location>
</feature>
<name>A0A1J9QZJ4_9EURO</name>
<comment type="caution">
    <text evidence="3">The sequence shown here is derived from an EMBL/GenBank/DDBJ whole genome shotgun (WGS) entry which is preliminary data.</text>
</comment>
<dbReference type="Proteomes" id="UP000242791">
    <property type="component" value="Unassembled WGS sequence"/>
</dbReference>
<organism evidence="3 4">
    <name type="scientific">Blastomyces percursus</name>
    <dbReference type="NCBI Taxonomy" id="1658174"/>
    <lineage>
        <taxon>Eukaryota</taxon>
        <taxon>Fungi</taxon>
        <taxon>Dikarya</taxon>
        <taxon>Ascomycota</taxon>
        <taxon>Pezizomycotina</taxon>
        <taxon>Eurotiomycetes</taxon>
        <taxon>Eurotiomycetidae</taxon>
        <taxon>Onygenales</taxon>
        <taxon>Ajellomycetaceae</taxon>
        <taxon>Blastomyces</taxon>
    </lineage>
</organism>
<dbReference type="Pfam" id="PF20209">
    <property type="entry name" value="DUF6570"/>
    <property type="match status" value="1"/>
</dbReference>
<protein>
    <recommendedName>
        <fullName evidence="2">DUF6570 domain-containing protein</fullName>
    </recommendedName>
</protein>
<proteinExistence type="predicted"/>
<dbReference type="VEuPathDB" id="FungiDB:ACJ73_03032"/>
<dbReference type="CDD" id="cd08168">
    <property type="entry name" value="Cytochrom_C3"/>
    <property type="match status" value="1"/>
</dbReference>
<feature type="compositionally biased region" description="Low complexity" evidence="1">
    <location>
        <begin position="135"/>
        <end position="150"/>
    </location>
</feature>
<dbReference type="STRING" id="1658174.A0A1J9QZJ4"/>
<evidence type="ECO:0000259" key="2">
    <source>
        <dbReference type="Pfam" id="PF20209"/>
    </source>
</evidence>
<evidence type="ECO:0000313" key="3">
    <source>
        <dbReference type="EMBL" id="OJD25595.1"/>
    </source>
</evidence>
<feature type="region of interest" description="Disordered" evidence="1">
    <location>
        <begin position="463"/>
        <end position="484"/>
    </location>
</feature>
<dbReference type="InterPro" id="IPR046700">
    <property type="entry name" value="DUF6570"/>
</dbReference>
<accession>A0A1J9QZJ4</accession>
<feature type="domain" description="DUF6570" evidence="2">
    <location>
        <begin position="258"/>
        <end position="389"/>
    </location>
</feature>
<dbReference type="AlphaFoldDB" id="A0A1J9QZJ4"/>
<evidence type="ECO:0000256" key="1">
    <source>
        <dbReference type="SAM" id="MobiDB-lite"/>
    </source>
</evidence>
<feature type="compositionally biased region" description="Polar residues" evidence="1">
    <location>
        <begin position="466"/>
        <end position="484"/>
    </location>
</feature>
<keyword evidence="4" id="KW-1185">Reference proteome</keyword>
<gene>
    <name evidence="3" type="ORF">ACJ73_03032</name>
</gene>
<feature type="region of interest" description="Disordered" evidence="1">
    <location>
        <begin position="27"/>
        <end position="200"/>
    </location>
</feature>
<feature type="compositionally biased region" description="Low complexity" evidence="1">
    <location>
        <begin position="168"/>
        <end position="179"/>
    </location>
</feature>